<sequence>MIALSHLACGRALTTSFRFAIIGSRSPLTLEVWSYWGNTLGVWLQRYKRSGTTPVDLAMNGYDICDSNNHFDESLQDALRDRAEYDAIRSLHLLGDKLLLPFILSTLTPDGEDIRCSSIDSISLQCIHDFIVDVSDFFACYRFPKLQCLHLSTKVRISCWEHLGLHTTALTTLSLETRNPRPPSTAQLLSILASNPHLENLTLLRYVIPDDNGDGSAIPVPLHRLKKLCLGGSFGPVFRLLNRLDHPEAMDDMTLFVDSCTAEDILGILGPYIQGHIQRDGRFQDGLGITAYSDPDFVSIEVSIINTIEGRTRGVTLATFDATLSEDLSYHAQFQLCIDFVAHTPEENVVYFGGHLVMDAVRRIVPAMPKIKYLYLICMSLADGFLQPDPNGPLANKKLLPSLRHLHLEGVILVGDSYYSTSPIKLPAARGFHSPSLGMTISVKMW</sequence>
<evidence type="ECO:0000313" key="1">
    <source>
        <dbReference type="EMBL" id="KAF9646486.1"/>
    </source>
</evidence>
<accession>A0ACB6ZBI2</accession>
<dbReference type="EMBL" id="MU118056">
    <property type="protein sequence ID" value="KAF9646486.1"/>
    <property type="molecule type" value="Genomic_DNA"/>
</dbReference>
<comment type="caution">
    <text evidence="1">The sequence shown here is derived from an EMBL/GenBank/DDBJ whole genome shotgun (WGS) entry which is preliminary data.</text>
</comment>
<keyword evidence="2" id="KW-1185">Reference proteome</keyword>
<dbReference type="Proteomes" id="UP000886501">
    <property type="component" value="Unassembled WGS sequence"/>
</dbReference>
<protein>
    <submittedName>
        <fullName evidence="1">Uncharacterized protein</fullName>
    </submittedName>
</protein>
<gene>
    <name evidence="1" type="ORF">BDM02DRAFT_3118509</name>
</gene>
<name>A0ACB6ZBI2_THEGA</name>
<reference evidence="1" key="1">
    <citation type="submission" date="2019-10" db="EMBL/GenBank/DDBJ databases">
        <authorList>
            <consortium name="DOE Joint Genome Institute"/>
            <person name="Kuo A."/>
            <person name="Miyauchi S."/>
            <person name="Kiss E."/>
            <person name="Drula E."/>
            <person name="Kohler A."/>
            <person name="Sanchez-Garcia M."/>
            <person name="Andreopoulos B."/>
            <person name="Barry K.W."/>
            <person name="Bonito G."/>
            <person name="Buee M."/>
            <person name="Carver A."/>
            <person name="Chen C."/>
            <person name="Cichocki N."/>
            <person name="Clum A."/>
            <person name="Culley D."/>
            <person name="Crous P.W."/>
            <person name="Fauchery L."/>
            <person name="Girlanda M."/>
            <person name="Hayes R."/>
            <person name="Keri Z."/>
            <person name="Labutti K."/>
            <person name="Lipzen A."/>
            <person name="Lombard V."/>
            <person name="Magnuson J."/>
            <person name="Maillard F."/>
            <person name="Morin E."/>
            <person name="Murat C."/>
            <person name="Nolan M."/>
            <person name="Ohm R."/>
            <person name="Pangilinan J."/>
            <person name="Pereira M."/>
            <person name="Perotto S."/>
            <person name="Peter M."/>
            <person name="Riley R."/>
            <person name="Sitrit Y."/>
            <person name="Stielow B."/>
            <person name="Szollosi G."/>
            <person name="Zifcakova L."/>
            <person name="Stursova M."/>
            <person name="Spatafora J.W."/>
            <person name="Tedersoo L."/>
            <person name="Vaario L.-M."/>
            <person name="Yamada A."/>
            <person name="Yan M."/>
            <person name="Wang P."/>
            <person name="Xu J."/>
            <person name="Bruns T."/>
            <person name="Baldrian P."/>
            <person name="Vilgalys R."/>
            <person name="Henrissat B."/>
            <person name="Grigoriev I.V."/>
            <person name="Hibbett D."/>
            <person name="Nagy L.G."/>
            <person name="Martin F.M."/>
        </authorList>
    </citation>
    <scope>NUCLEOTIDE SEQUENCE</scope>
    <source>
        <strain evidence="1">P2</strain>
    </source>
</reference>
<proteinExistence type="predicted"/>
<organism evidence="1 2">
    <name type="scientific">Thelephora ganbajun</name>
    <name type="common">Ganba fungus</name>
    <dbReference type="NCBI Taxonomy" id="370292"/>
    <lineage>
        <taxon>Eukaryota</taxon>
        <taxon>Fungi</taxon>
        <taxon>Dikarya</taxon>
        <taxon>Basidiomycota</taxon>
        <taxon>Agaricomycotina</taxon>
        <taxon>Agaricomycetes</taxon>
        <taxon>Thelephorales</taxon>
        <taxon>Thelephoraceae</taxon>
        <taxon>Thelephora</taxon>
    </lineage>
</organism>
<evidence type="ECO:0000313" key="2">
    <source>
        <dbReference type="Proteomes" id="UP000886501"/>
    </source>
</evidence>
<reference evidence="1" key="2">
    <citation type="journal article" date="2020" name="Nat. Commun.">
        <title>Large-scale genome sequencing of mycorrhizal fungi provides insights into the early evolution of symbiotic traits.</title>
        <authorList>
            <person name="Miyauchi S."/>
            <person name="Kiss E."/>
            <person name="Kuo A."/>
            <person name="Drula E."/>
            <person name="Kohler A."/>
            <person name="Sanchez-Garcia M."/>
            <person name="Morin E."/>
            <person name="Andreopoulos B."/>
            <person name="Barry K.W."/>
            <person name="Bonito G."/>
            <person name="Buee M."/>
            <person name="Carver A."/>
            <person name="Chen C."/>
            <person name="Cichocki N."/>
            <person name="Clum A."/>
            <person name="Culley D."/>
            <person name="Crous P.W."/>
            <person name="Fauchery L."/>
            <person name="Girlanda M."/>
            <person name="Hayes R.D."/>
            <person name="Keri Z."/>
            <person name="LaButti K."/>
            <person name="Lipzen A."/>
            <person name="Lombard V."/>
            <person name="Magnuson J."/>
            <person name="Maillard F."/>
            <person name="Murat C."/>
            <person name="Nolan M."/>
            <person name="Ohm R.A."/>
            <person name="Pangilinan J."/>
            <person name="Pereira M.F."/>
            <person name="Perotto S."/>
            <person name="Peter M."/>
            <person name="Pfister S."/>
            <person name="Riley R."/>
            <person name="Sitrit Y."/>
            <person name="Stielow J.B."/>
            <person name="Szollosi G."/>
            <person name="Zifcakova L."/>
            <person name="Stursova M."/>
            <person name="Spatafora J.W."/>
            <person name="Tedersoo L."/>
            <person name="Vaario L.M."/>
            <person name="Yamada A."/>
            <person name="Yan M."/>
            <person name="Wang P."/>
            <person name="Xu J."/>
            <person name="Bruns T."/>
            <person name="Baldrian P."/>
            <person name="Vilgalys R."/>
            <person name="Dunand C."/>
            <person name="Henrissat B."/>
            <person name="Grigoriev I.V."/>
            <person name="Hibbett D."/>
            <person name="Nagy L.G."/>
            <person name="Martin F.M."/>
        </authorList>
    </citation>
    <scope>NUCLEOTIDE SEQUENCE</scope>
    <source>
        <strain evidence="1">P2</strain>
    </source>
</reference>